<comment type="subcellular location">
    <subcellularLocation>
        <location evidence="1">Cell inner membrane</location>
        <topology evidence="1">Peripheral membrane protein</topology>
    </subcellularLocation>
</comment>
<dbReference type="RefSeq" id="WP_379954840.1">
    <property type="nucleotide sequence ID" value="NZ_JAUYVI010000002.1"/>
</dbReference>
<dbReference type="EMBL" id="JAUYVI010000002">
    <property type="protein sequence ID" value="MDQ7247438.1"/>
    <property type="molecule type" value="Genomic_DNA"/>
</dbReference>
<dbReference type="PROSITE" id="PS50893">
    <property type="entry name" value="ABC_TRANSPORTER_2"/>
    <property type="match status" value="1"/>
</dbReference>
<dbReference type="InterPro" id="IPR013563">
    <property type="entry name" value="Oligopep_ABC_C"/>
</dbReference>
<dbReference type="CDD" id="cd03257">
    <property type="entry name" value="ABC_NikE_OppD_transporters"/>
    <property type="match status" value="1"/>
</dbReference>
<name>A0ABU0YLB5_9PROT</name>
<dbReference type="InterPro" id="IPR017871">
    <property type="entry name" value="ABC_transporter-like_CS"/>
</dbReference>
<dbReference type="SMART" id="SM00382">
    <property type="entry name" value="AAA"/>
    <property type="match status" value="1"/>
</dbReference>
<dbReference type="InterPro" id="IPR027417">
    <property type="entry name" value="P-loop_NTPase"/>
</dbReference>
<keyword evidence="5" id="KW-0547">Nucleotide-binding</keyword>
<evidence type="ECO:0000313" key="11">
    <source>
        <dbReference type="Proteomes" id="UP001230156"/>
    </source>
</evidence>
<evidence type="ECO:0000256" key="4">
    <source>
        <dbReference type="ARBA" id="ARBA00022475"/>
    </source>
</evidence>
<feature type="domain" description="ABC transporter" evidence="9">
    <location>
        <begin position="6"/>
        <end position="254"/>
    </location>
</feature>
<dbReference type="Gene3D" id="3.40.50.300">
    <property type="entry name" value="P-loop containing nucleotide triphosphate hydrolases"/>
    <property type="match status" value="1"/>
</dbReference>
<evidence type="ECO:0000256" key="7">
    <source>
        <dbReference type="ARBA" id="ARBA00023136"/>
    </source>
</evidence>
<evidence type="ECO:0000256" key="6">
    <source>
        <dbReference type="ARBA" id="ARBA00022840"/>
    </source>
</evidence>
<dbReference type="PANTHER" id="PTHR43297">
    <property type="entry name" value="OLIGOPEPTIDE TRANSPORT ATP-BINDING PROTEIN APPD"/>
    <property type="match status" value="1"/>
</dbReference>
<dbReference type="InterPro" id="IPR050388">
    <property type="entry name" value="ABC_Ni/Peptide_Import"/>
</dbReference>
<evidence type="ECO:0000256" key="2">
    <source>
        <dbReference type="ARBA" id="ARBA00005417"/>
    </source>
</evidence>
<organism evidence="10 11">
    <name type="scientific">Dongia sedimenti</name>
    <dbReference type="NCBI Taxonomy" id="3064282"/>
    <lineage>
        <taxon>Bacteria</taxon>
        <taxon>Pseudomonadati</taxon>
        <taxon>Pseudomonadota</taxon>
        <taxon>Alphaproteobacteria</taxon>
        <taxon>Rhodospirillales</taxon>
        <taxon>Dongiaceae</taxon>
        <taxon>Dongia</taxon>
    </lineage>
</organism>
<dbReference type="InterPro" id="IPR003439">
    <property type="entry name" value="ABC_transporter-like_ATP-bd"/>
</dbReference>
<keyword evidence="11" id="KW-1185">Reference proteome</keyword>
<accession>A0ABU0YLB5</accession>
<reference evidence="11" key="1">
    <citation type="submission" date="2023-08" db="EMBL/GenBank/DDBJ databases">
        <title>Rhodospirillaceae gen. nov., a novel taxon isolated from the Yangtze River Yuezi River estuary sludge.</title>
        <authorList>
            <person name="Ruan L."/>
        </authorList>
    </citation>
    <scope>NUCLEOTIDE SEQUENCE [LARGE SCALE GENOMIC DNA]</scope>
    <source>
        <strain evidence="11">R-7</strain>
    </source>
</reference>
<proteinExistence type="inferred from homology"/>
<evidence type="ECO:0000313" key="10">
    <source>
        <dbReference type="EMBL" id="MDQ7247438.1"/>
    </source>
</evidence>
<dbReference type="NCBIfam" id="TIGR01727">
    <property type="entry name" value="oligo_HPY"/>
    <property type="match status" value="1"/>
</dbReference>
<dbReference type="PROSITE" id="PS00211">
    <property type="entry name" value="ABC_TRANSPORTER_1"/>
    <property type="match status" value="1"/>
</dbReference>
<comment type="caution">
    <text evidence="10">The sequence shown here is derived from an EMBL/GenBank/DDBJ whole genome shotgun (WGS) entry which is preliminary data.</text>
</comment>
<comment type="similarity">
    <text evidence="2">Belongs to the ABC transporter superfamily.</text>
</comment>
<keyword evidence="7" id="KW-0472">Membrane</keyword>
<feature type="region of interest" description="Disordered" evidence="8">
    <location>
        <begin position="325"/>
        <end position="353"/>
    </location>
</feature>
<dbReference type="Proteomes" id="UP001230156">
    <property type="component" value="Unassembled WGS sequence"/>
</dbReference>
<dbReference type="Pfam" id="PF00005">
    <property type="entry name" value="ABC_tran"/>
    <property type="match status" value="1"/>
</dbReference>
<keyword evidence="6 10" id="KW-0067">ATP-binding</keyword>
<keyword evidence="4" id="KW-1003">Cell membrane</keyword>
<keyword evidence="3" id="KW-0813">Transport</keyword>
<dbReference type="InterPro" id="IPR003593">
    <property type="entry name" value="AAA+_ATPase"/>
</dbReference>
<dbReference type="SUPFAM" id="SSF52540">
    <property type="entry name" value="P-loop containing nucleoside triphosphate hydrolases"/>
    <property type="match status" value="1"/>
</dbReference>
<dbReference type="PANTHER" id="PTHR43297:SF2">
    <property type="entry name" value="DIPEPTIDE TRANSPORT ATP-BINDING PROTEIN DPPD"/>
    <property type="match status" value="1"/>
</dbReference>
<evidence type="ECO:0000256" key="5">
    <source>
        <dbReference type="ARBA" id="ARBA00022741"/>
    </source>
</evidence>
<protein>
    <submittedName>
        <fullName evidence="10">ATP-binding cassette domain-containing protein</fullName>
    </submittedName>
</protein>
<evidence type="ECO:0000256" key="8">
    <source>
        <dbReference type="SAM" id="MobiDB-lite"/>
    </source>
</evidence>
<dbReference type="GO" id="GO:0005524">
    <property type="term" value="F:ATP binding"/>
    <property type="evidence" value="ECO:0007669"/>
    <property type="project" value="UniProtKB-KW"/>
</dbReference>
<sequence length="353" mass="38253">MALLEIRNLSVEFQTHRGPFRAVDGIDLTVDKGELLGVVGESGSGKSVTMLAVMGLIPYPGKVFADKMSFEGKDLLGLSARARRKIIGKDIAMIFQEPMTSLNPCFNVGFQIMEALAAHEGGTRRQRRDRTVELLAQVGIPAPETRLSAFPHQLSGGMSQRVMIAMAIACNPKLLIADEPTTALDVTIQAQILDLLVDLQKQRHMAMVLITHDMGVVAETAERVIVMYASQQVEIQPAAQLFENPRHPYTAALLEALPERSLDKRRLATIPGMVPGIADRPTGCVFNPRCSFATDRCRAEQPALSGPAGTLARCHYPLVDGRPTNHPDSRWSIAGGPEAMPPVEGPRPKGLGA</sequence>
<dbReference type="Pfam" id="PF08352">
    <property type="entry name" value="oligo_HPY"/>
    <property type="match status" value="1"/>
</dbReference>
<evidence type="ECO:0000256" key="1">
    <source>
        <dbReference type="ARBA" id="ARBA00004417"/>
    </source>
</evidence>
<evidence type="ECO:0000259" key="9">
    <source>
        <dbReference type="PROSITE" id="PS50893"/>
    </source>
</evidence>
<gene>
    <name evidence="10" type="ORF">Q8A70_07155</name>
</gene>
<evidence type="ECO:0000256" key="3">
    <source>
        <dbReference type="ARBA" id="ARBA00022448"/>
    </source>
</evidence>